<dbReference type="Gene3D" id="2.60.450.10">
    <property type="entry name" value="Lipopolysaccharide (LPS) transport protein A like domain"/>
    <property type="match status" value="3"/>
</dbReference>
<dbReference type="Proteomes" id="UP000264217">
    <property type="component" value="Unassembled WGS sequence"/>
</dbReference>
<feature type="region of interest" description="Disordered" evidence="1">
    <location>
        <begin position="509"/>
        <end position="545"/>
    </location>
</feature>
<keyword evidence="5" id="KW-1185">Reference proteome</keyword>
<dbReference type="InterPro" id="IPR005653">
    <property type="entry name" value="OstA-like_N"/>
</dbReference>
<gene>
    <name evidence="4" type="ORF">D0C36_10630</name>
</gene>
<feature type="compositionally biased region" description="Basic and acidic residues" evidence="1">
    <location>
        <begin position="859"/>
        <end position="869"/>
    </location>
</feature>
<dbReference type="OrthoDB" id="9805931at2"/>
<feature type="domain" description="Organic solvent tolerance-like N-terminal" evidence="3">
    <location>
        <begin position="38"/>
        <end position="180"/>
    </location>
</feature>
<sequence length="869" mass="96415">MIKYILSTLLLLVTLTVSAQKKKSVINMVSSKSTEVLDTKDGKHIIRVYKGVFKQDYSTMESDSGYLHQEDNYLEAFGNVHIIQGDTLNIYSDKLNYNGDNKVAILTDNVRMIDKDAILTTNYLTYNTATRIGTYTGGGKLVNKDNTLTSKNGYYFAKSRDSYFRYNVVLVTPDALIKTDTMRYNTGSRIAFFYGPTNIYDTKQKKDTLYTENGLYNTVTEQAFFGKKNLYKQDTKTLTGDSLFYDRIAGFGKAIKNVTFKDKQQNITLKGQLANYYRAAERTVVTQDPYAIIVTEQKDTTATDSVPVKDIPKKGGKPITRQSAPIKKGDAVTVAVKPPAGTIPAKVVPVPLPDSVRIDTSNLKPQLKKEITNAIKQQPALGVKKADILAVKPPPGTMPVKALSARAADTTKKVISAESPQKVKRDSIYISADTLESQVVTFKDYKLMQIKPVRDTTAKGKKKPVVDSKTLIYMPPWQHQDTALIKHANYFTAMLKAKADSAAAKAAKTAKNKPAQVASVDDKPGLGQLKGDGGKAPGKPDDEDLDNDPLFYNPPLALKDTARVRIVKAFHNAKMFKSDLQAKSDSMFYSYADSTLRMYVKPMLWAQGSQLSGDTIAMQMKNKKMDNLTMYPSSFIVNIEEADSIHFNQVSGKRMKGYFVKDKLDRMFVVGNAESIYYSRDSLKKVDGMQRSLSSRMRVHFKDQKASTIVFLVKPEHRYGPLSKFTEEEKVLKGFIWKPKDRPVSKESILPSYNRKMAAKNPPPKKPPVGKPGATPSPGDKSLDSLRNKPPLSAPVNAPGKAKADTTASKKPAPAVNKTDSVKLRVPVKINTDSTNVTPAPIKNRQREDNPTPLAPKNVKKDTVVNKQL</sequence>
<feature type="chain" id="PRO_5016655102" description="Organic solvent tolerance-like N-terminal domain-containing protein" evidence="2">
    <location>
        <begin position="20"/>
        <end position="869"/>
    </location>
</feature>
<feature type="signal peptide" evidence="2">
    <location>
        <begin position="1"/>
        <end position="19"/>
    </location>
</feature>
<comment type="caution">
    <text evidence="4">The sequence shown here is derived from an EMBL/GenBank/DDBJ whole genome shotgun (WGS) entry which is preliminary data.</text>
</comment>
<evidence type="ECO:0000256" key="1">
    <source>
        <dbReference type="SAM" id="MobiDB-lite"/>
    </source>
</evidence>
<dbReference type="AlphaFoldDB" id="A0A372NRJ7"/>
<organism evidence="4 5">
    <name type="scientific">Mucilaginibacter conchicola</name>
    <dbReference type="NCBI Taxonomy" id="2303333"/>
    <lineage>
        <taxon>Bacteria</taxon>
        <taxon>Pseudomonadati</taxon>
        <taxon>Bacteroidota</taxon>
        <taxon>Sphingobacteriia</taxon>
        <taxon>Sphingobacteriales</taxon>
        <taxon>Sphingobacteriaceae</taxon>
        <taxon>Mucilaginibacter</taxon>
    </lineage>
</organism>
<keyword evidence="2" id="KW-0732">Signal</keyword>
<dbReference type="Pfam" id="PF13100">
    <property type="entry name" value="OstA_2"/>
    <property type="match status" value="1"/>
</dbReference>
<name>A0A372NRJ7_9SPHI</name>
<feature type="region of interest" description="Disordered" evidence="1">
    <location>
        <begin position="305"/>
        <end position="324"/>
    </location>
</feature>
<dbReference type="EMBL" id="QWDC01000002">
    <property type="protein sequence ID" value="RFZ91896.1"/>
    <property type="molecule type" value="Genomic_DNA"/>
</dbReference>
<dbReference type="RefSeq" id="WP_117391609.1">
    <property type="nucleotide sequence ID" value="NZ_QWDC01000002.1"/>
</dbReference>
<accession>A0A372NRJ7</accession>
<evidence type="ECO:0000313" key="4">
    <source>
        <dbReference type="EMBL" id="RFZ91896.1"/>
    </source>
</evidence>
<proteinExistence type="predicted"/>
<evidence type="ECO:0000256" key="2">
    <source>
        <dbReference type="SAM" id="SignalP"/>
    </source>
</evidence>
<evidence type="ECO:0000313" key="5">
    <source>
        <dbReference type="Proteomes" id="UP000264217"/>
    </source>
</evidence>
<feature type="compositionally biased region" description="Pro residues" evidence="1">
    <location>
        <begin position="761"/>
        <end position="770"/>
    </location>
</feature>
<feature type="region of interest" description="Disordered" evidence="1">
    <location>
        <begin position="746"/>
        <end position="869"/>
    </location>
</feature>
<reference evidence="4 5" key="1">
    <citation type="submission" date="2018-08" db="EMBL/GenBank/DDBJ databases">
        <title>Mucilaginibacter sp. MYSH2.</title>
        <authorList>
            <person name="Seo T."/>
        </authorList>
    </citation>
    <scope>NUCLEOTIDE SEQUENCE [LARGE SCALE GENOMIC DNA]</scope>
    <source>
        <strain evidence="4 5">MYSH2</strain>
    </source>
</reference>
<evidence type="ECO:0000259" key="3">
    <source>
        <dbReference type="Pfam" id="PF13100"/>
    </source>
</evidence>
<protein>
    <recommendedName>
        <fullName evidence="3">Organic solvent tolerance-like N-terminal domain-containing protein</fullName>
    </recommendedName>
</protein>